<evidence type="ECO:0000313" key="1">
    <source>
        <dbReference type="Proteomes" id="UP000887580"/>
    </source>
</evidence>
<sequence length="113" mass="12270">VSDGKLIGTFRPHAQITTWVCDNKGEKVVIGGQDGSLLTAMLFDSSTNSEALHSLGCLPSRRYLAEHLKIPVEELDAEENLDIRNLALITKAAAKFKQSIGKKTKNSVVCSVM</sequence>
<protein>
    <submittedName>
        <fullName evidence="2">Uncharacterized protein</fullName>
    </submittedName>
</protein>
<organism evidence="1 2">
    <name type="scientific">Panagrolaimus sp. PS1159</name>
    <dbReference type="NCBI Taxonomy" id="55785"/>
    <lineage>
        <taxon>Eukaryota</taxon>
        <taxon>Metazoa</taxon>
        <taxon>Ecdysozoa</taxon>
        <taxon>Nematoda</taxon>
        <taxon>Chromadorea</taxon>
        <taxon>Rhabditida</taxon>
        <taxon>Tylenchina</taxon>
        <taxon>Panagrolaimomorpha</taxon>
        <taxon>Panagrolaimoidea</taxon>
        <taxon>Panagrolaimidae</taxon>
        <taxon>Panagrolaimus</taxon>
    </lineage>
</organism>
<reference evidence="2" key="1">
    <citation type="submission" date="2022-11" db="UniProtKB">
        <authorList>
            <consortium name="WormBaseParasite"/>
        </authorList>
    </citation>
    <scope>IDENTIFICATION</scope>
</reference>
<name>A0AC35GJ73_9BILA</name>
<evidence type="ECO:0000313" key="2">
    <source>
        <dbReference type="WBParaSite" id="PS1159_v2.g5768.t1"/>
    </source>
</evidence>
<accession>A0AC35GJ73</accession>
<dbReference type="Proteomes" id="UP000887580">
    <property type="component" value="Unplaced"/>
</dbReference>
<dbReference type="WBParaSite" id="PS1159_v2.g5768.t1">
    <property type="protein sequence ID" value="PS1159_v2.g5768.t1"/>
    <property type="gene ID" value="PS1159_v2.g5768"/>
</dbReference>
<proteinExistence type="predicted"/>